<sequence length="669" mass="72358">MLLLPALVARPTWSLFADDELDQVFYAVASLPRLRRDSGGVSVLSLMRYRSSAPGGSNGGIIELQTDLSLRPEEQTEAITLARASRAGSVEPRMDSPLWLDGTATLSLLGSAVDGDDGPVKAQPSLSGASPAAFQAALTPEATTVQWEALREGKPALQVSYRMHAMARIPDGRVHAYARGTDVTALWDRLSAVPDVRGALVEASAAGVEVLDWPANGDPQLLQTFIDWGWDWLAPWLPPHGTPPGSDIDAEFTGSAGLSWPFEIGGSLDALELPRDEGCFLSVDLSDPIFQQRRMVTRCNADFSSGRIAAVTARVDYGDRHHSAVFTDNETADRFVCPLDPALGRTVTVRPVVSFAASSAVMELPEIRTDMENVLISVDTDGWLVIDLSAAALDWATVRHVEVGLRYEDAERGVERVEDILKFDAAHPAQRYERALYAPVTRPYEIRLSYDFTDGRTTDVDWAPATDRTVILPPPSDARRPVRLSAAGWLDGITAFLVDLESNDGSGHTSANTVRLTPEADTANWPTGSADTAASTFKYRVTTVFADGHSTVDAWKEAPPGERLHIGPAPAAVLEVTVVADLVDFSVVKLVKTTLSMPGSAEETDTHEVMFTPERPTSVGLRLPVSDTTAESPHRYTVTSTFYLRDGERRSTPETPGSDPVIVLQLPPA</sequence>
<proteinExistence type="predicted"/>
<dbReference type="EMBL" id="JBJVNE010000041">
    <property type="protein sequence ID" value="MFM9653189.1"/>
    <property type="molecule type" value="Genomic_DNA"/>
</dbReference>
<comment type="caution">
    <text evidence="1">The sequence shown here is derived from an EMBL/GenBank/DDBJ whole genome shotgun (WGS) entry which is preliminary data.</text>
</comment>
<evidence type="ECO:0000313" key="1">
    <source>
        <dbReference type="EMBL" id="MFM9653189.1"/>
    </source>
</evidence>
<accession>A0ABW9IZK2</accession>
<dbReference type="RefSeq" id="WP_409085557.1">
    <property type="nucleotide sequence ID" value="NZ_JBJVMW010000046.1"/>
</dbReference>
<name>A0ABW9IZK2_STRGJ</name>
<evidence type="ECO:0008006" key="3">
    <source>
        <dbReference type="Google" id="ProtNLM"/>
    </source>
</evidence>
<gene>
    <name evidence="1" type="ORF">ACKI1S_44750</name>
</gene>
<reference evidence="1 2" key="1">
    <citation type="submission" date="2024-12" db="EMBL/GenBank/DDBJ databases">
        <title>Forecasting of Potato common scab and diversities of Pathogenic streptomyces spp. in china.</title>
        <authorList>
            <person name="Handique U."/>
            <person name="Wu J."/>
        </authorList>
    </citation>
    <scope>NUCLEOTIDE SEQUENCE [LARGE SCALE GENOMIC DNA]</scope>
    <source>
        <strain evidence="1 2">ZRIMU1585</strain>
    </source>
</reference>
<evidence type="ECO:0000313" key="2">
    <source>
        <dbReference type="Proteomes" id="UP001631993"/>
    </source>
</evidence>
<dbReference type="Proteomes" id="UP001631993">
    <property type="component" value="Unassembled WGS sequence"/>
</dbReference>
<protein>
    <recommendedName>
        <fullName evidence="3">Transcriptional regulator</fullName>
    </recommendedName>
</protein>
<keyword evidence="2" id="KW-1185">Reference proteome</keyword>
<organism evidence="1 2">
    <name type="scientific">Streptomyces galilaeus</name>
    <dbReference type="NCBI Taxonomy" id="33899"/>
    <lineage>
        <taxon>Bacteria</taxon>
        <taxon>Bacillati</taxon>
        <taxon>Actinomycetota</taxon>
        <taxon>Actinomycetes</taxon>
        <taxon>Kitasatosporales</taxon>
        <taxon>Streptomycetaceae</taxon>
        <taxon>Streptomyces</taxon>
    </lineage>
</organism>